<dbReference type="GO" id="GO:0008080">
    <property type="term" value="F:N-acetyltransferase activity"/>
    <property type="evidence" value="ECO:0007669"/>
    <property type="project" value="InterPro"/>
</dbReference>
<protein>
    <submittedName>
        <fullName evidence="4">GNAT family N-acetyltransferase</fullName>
    </submittedName>
</protein>
<dbReference type="EMBL" id="JAVMIP010000001">
    <property type="protein sequence ID" value="MDS3859232.1"/>
    <property type="molecule type" value="Genomic_DNA"/>
</dbReference>
<name>A0AAE4FQ37_9CYAN</name>
<keyword evidence="5" id="KW-1185">Reference proteome</keyword>
<dbReference type="InterPro" id="IPR000182">
    <property type="entry name" value="GNAT_dom"/>
</dbReference>
<dbReference type="GO" id="GO:0005737">
    <property type="term" value="C:cytoplasm"/>
    <property type="evidence" value="ECO:0007669"/>
    <property type="project" value="TreeGrafter"/>
</dbReference>
<dbReference type="PROSITE" id="PS51186">
    <property type="entry name" value="GNAT"/>
    <property type="match status" value="1"/>
</dbReference>
<dbReference type="Pfam" id="PF00583">
    <property type="entry name" value="Acetyltransf_1"/>
    <property type="match status" value="1"/>
</dbReference>
<organism evidence="4 5">
    <name type="scientific">Pseudocalidococcus azoricus BACA0444</name>
    <dbReference type="NCBI Taxonomy" id="2918990"/>
    <lineage>
        <taxon>Bacteria</taxon>
        <taxon>Bacillati</taxon>
        <taxon>Cyanobacteriota</taxon>
        <taxon>Cyanophyceae</taxon>
        <taxon>Acaryochloridales</taxon>
        <taxon>Thermosynechococcaceae</taxon>
        <taxon>Pseudocalidococcus</taxon>
        <taxon>Pseudocalidococcus azoricus</taxon>
    </lineage>
</organism>
<reference evidence="5" key="1">
    <citation type="submission" date="2023-07" db="EMBL/GenBank/DDBJ databases">
        <authorList>
            <person name="Luz R."/>
            <person name="Cordeiro R."/>
            <person name="Fonseca A."/>
            <person name="Goncalves V."/>
        </authorList>
    </citation>
    <scope>NUCLEOTIDE SEQUENCE [LARGE SCALE GENOMIC DNA]</scope>
    <source>
        <strain evidence="5">BACA0444</strain>
    </source>
</reference>
<evidence type="ECO:0000259" key="3">
    <source>
        <dbReference type="PROSITE" id="PS51186"/>
    </source>
</evidence>
<dbReference type="PANTHER" id="PTHR43626:SF4">
    <property type="entry name" value="GCN5-RELATED N-ACETYLTRANSFERASE 2, CHLOROPLASTIC"/>
    <property type="match status" value="1"/>
</dbReference>
<keyword evidence="2" id="KW-0012">Acyltransferase</keyword>
<comment type="caution">
    <text evidence="4">The sequence shown here is derived from an EMBL/GenBank/DDBJ whole genome shotgun (WGS) entry which is preliminary data.</text>
</comment>
<gene>
    <name evidence="4" type="ORF">RIF25_00285</name>
</gene>
<dbReference type="PANTHER" id="PTHR43626">
    <property type="entry name" value="ACYL-COA N-ACYLTRANSFERASE"/>
    <property type="match status" value="1"/>
</dbReference>
<accession>A0AAE4FQ37</accession>
<dbReference type="RefSeq" id="WP_322876570.1">
    <property type="nucleotide sequence ID" value="NZ_JAVMIP010000001.1"/>
</dbReference>
<dbReference type="AlphaFoldDB" id="A0AAE4FQ37"/>
<dbReference type="Proteomes" id="UP001268256">
    <property type="component" value="Unassembled WGS sequence"/>
</dbReference>
<evidence type="ECO:0000313" key="5">
    <source>
        <dbReference type="Proteomes" id="UP001268256"/>
    </source>
</evidence>
<dbReference type="CDD" id="cd04301">
    <property type="entry name" value="NAT_SF"/>
    <property type="match status" value="1"/>
</dbReference>
<feature type="domain" description="N-acetyltransferase" evidence="3">
    <location>
        <begin position="23"/>
        <end position="155"/>
    </location>
</feature>
<sequence>MLLSKFSQSPAFSHPLKICLGFSQGMIPTPTEVQQVQALLNQGTFWAQGRDLAELTTALLASDVVVTAWDGGKLIGMARALSDRVYRATIWDVVVLPDYRGLGLGKQLVKTLLESPELKNVERVYLMTTHHQAFYERFGFQINATTTMVMVLTQPPPSHHPA</sequence>
<dbReference type="InterPro" id="IPR016181">
    <property type="entry name" value="Acyl_CoA_acyltransferase"/>
</dbReference>
<dbReference type="InterPro" id="IPR045039">
    <property type="entry name" value="NSI-like"/>
</dbReference>
<evidence type="ECO:0000313" key="4">
    <source>
        <dbReference type="EMBL" id="MDS3859232.1"/>
    </source>
</evidence>
<dbReference type="SUPFAM" id="SSF55729">
    <property type="entry name" value="Acyl-CoA N-acyltransferases (Nat)"/>
    <property type="match status" value="1"/>
</dbReference>
<evidence type="ECO:0000256" key="2">
    <source>
        <dbReference type="ARBA" id="ARBA00023315"/>
    </source>
</evidence>
<dbReference type="Gene3D" id="3.40.630.30">
    <property type="match status" value="1"/>
</dbReference>
<proteinExistence type="predicted"/>
<keyword evidence="1" id="KW-0808">Transferase</keyword>
<evidence type="ECO:0000256" key="1">
    <source>
        <dbReference type="ARBA" id="ARBA00022679"/>
    </source>
</evidence>